<dbReference type="SUPFAM" id="SSF54862">
    <property type="entry name" value="4Fe-4S ferredoxins"/>
    <property type="match status" value="1"/>
</dbReference>
<proteinExistence type="predicted"/>
<dbReference type="EMBL" id="FZNO01000008">
    <property type="protein sequence ID" value="SNR45719.1"/>
    <property type="molecule type" value="Genomic_DNA"/>
</dbReference>
<dbReference type="RefSeq" id="WP_254920508.1">
    <property type="nucleotide sequence ID" value="NZ_FZNO01000008.1"/>
</dbReference>
<keyword evidence="7" id="KW-1185">Reference proteome</keyword>
<evidence type="ECO:0000256" key="3">
    <source>
        <dbReference type="ARBA" id="ARBA00023004"/>
    </source>
</evidence>
<dbReference type="PROSITE" id="PS51379">
    <property type="entry name" value="4FE4S_FER_2"/>
    <property type="match status" value="2"/>
</dbReference>
<dbReference type="Gene3D" id="3.30.70.20">
    <property type="match status" value="1"/>
</dbReference>
<dbReference type="InterPro" id="IPR050954">
    <property type="entry name" value="ET_IronSulfur_Cluster-Binding"/>
</dbReference>
<dbReference type="InterPro" id="IPR017896">
    <property type="entry name" value="4Fe4S_Fe-S-bd"/>
</dbReference>
<gene>
    <name evidence="6" type="ORF">SAMN06272737_1089</name>
</gene>
<evidence type="ECO:0000256" key="1">
    <source>
        <dbReference type="ARBA" id="ARBA00022485"/>
    </source>
</evidence>
<keyword evidence="3" id="KW-0408">Iron</keyword>
<evidence type="ECO:0000256" key="4">
    <source>
        <dbReference type="ARBA" id="ARBA00023014"/>
    </source>
</evidence>
<evidence type="ECO:0000313" key="7">
    <source>
        <dbReference type="Proteomes" id="UP000198403"/>
    </source>
</evidence>
<organism evidence="6 7">
    <name type="scientific">Blastococcus mobilis</name>
    <dbReference type="NCBI Taxonomy" id="1938746"/>
    <lineage>
        <taxon>Bacteria</taxon>
        <taxon>Bacillati</taxon>
        <taxon>Actinomycetota</taxon>
        <taxon>Actinomycetes</taxon>
        <taxon>Geodermatophilales</taxon>
        <taxon>Geodermatophilaceae</taxon>
        <taxon>Blastococcus</taxon>
    </lineage>
</organism>
<name>A0A238WJ67_9ACTN</name>
<sequence>MSSGVCKHCTHAGCLDVCPTGALFRIEFGTVVVQGDICNGCGCCVAAWPYGVIGSGRLRQAPVGGRLTADPLRGVEAGIASTKDPKYVVVPQRERMAAHEPL</sequence>
<dbReference type="GO" id="GO:0046872">
    <property type="term" value="F:metal ion binding"/>
    <property type="evidence" value="ECO:0007669"/>
    <property type="project" value="UniProtKB-KW"/>
</dbReference>
<keyword evidence="1" id="KW-0004">4Fe-4S</keyword>
<keyword evidence="2" id="KW-0479">Metal-binding</keyword>
<dbReference type="GO" id="GO:0051539">
    <property type="term" value="F:4 iron, 4 sulfur cluster binding"/>
    <property type="evidence" value="ECO:0007669"/>
    <property type="project" value="UniProtKB-KW"/>
</dbReference>
<dbReference type="AlphaFoldDB" id="A0A238WJ67"/>
<evidence type="ECO:0000256" key="2">
    <source>
        <dbReference type="ARBA" id="ARBA00022723"/>
    </source>
</evidence>
<accession>A0A238WJ67</accession>
<dbReference type="Proteomes" id="UP000198403">
    <property type="component" value="Unassembled WGS sequence"/>
</dbReference>
<protein>
    <submittedName>
        <fullName evidence="6">4Fe-4S dicluster domain-containing protein</fullName>
    </submittedName>
</protein>
<dbReference type="PANTHER" id="PTHR43177:SF3">
    <property type="entry name" value="PROTEIN NRFC HOMOLOG"/>
    <property type="match status" value="1"/>
</dbReference>
<dbReference type="PANTHER" id="PTHR43177">
    <property type="entry name" value="PROTEIN NRFC"/>
    <property type="match status" value="1"/>
</dbReference>
<dbReference type="Pfam" id="PF13247">
    <property type="entry name" value="Fer4_11"/>
    <property type="match status" value="1"/>
</dbReference>
<evidence type="ECO:0000313" key="6">
    <source>
        <dbReference type="EMBL" id="SNR45719.1"/>
    </source>
</evidence>
<feature type="domain" description="4Fe-4S ferredoxin-type" evidence="5">
    <location>
        <begin position="29"/>
        <end position="58"/>
    </location>
</feature>
<evidence type="ECO:0000259" key="5">
    <source>
        <dbReference type="PROSITE" id="PS51379"/>
    </source>
</evidence>
<keyword evidence="4" id="KW-0411">Iron-sulfur</keyword>
<feature type="domain" description="4Fe-4S ferredoxin-type" evidence="5">
    <location>
        <begin position="1"/>
        <end position="28"/>
    </location>
</feature>
<reference evidence="6 7" key="1">
    <citation type="submission" date="2017-06" db="EMBL/GenBank/DDBJ databases">
        <authorList>
            <person name="Kim H.J."/>
            <person name="Triplett B.A."/>
        </authorList>
    </citation>
    <scope>NUCLEOTIDE SEQUENCE [LARGE SCALE GENOMIC DNA]</scope>
    <source>
        <strain evidence="6 7">DSM 44272</strain>
    </source>
</reference>